<dbReference type="InterPro" id="IPR030949">
    <property type="entry name" value="ECF_S_folate_fam"/>
</dbReference>
<reference evidence="2 3" key="1">
    <citation type="journal article" date="2015" name="Genome Announc.">
        <title>Expanding the biotechnology potential of lactobacilli through comparative genomics of 213 strains and associated genera.</title>
        <authorList>
            <person name="Sun Z."/>
            <person name="Harris H.M."/>
            <person name="McCann A."/>
            <person name="Guo C."/>
            <person name="Argimon S."/>
            <person name="Zhang W."/>
            <person name="Yang X."/>
            <person name="Jeffery I.B."/>
            <person name="Cooney J.C."/>
            <person name="Kagawa T.F."/>
            <person name="Liu W."/>
            <person name="Song Y."/>
            <person name="Salvetti E."/>
            <person name="Wrobel A."/>
            <person name="Rasinkangas P."/>
            <person name="Parkhill J."/>
            <person name="Rea M.C."/>
            <person name="O'Sullivan O."/>
            <person name="Ritari J."/>
            <person name="Douillard F.P."/>
            <person name="Paul Ross R."/>
            <person name="Yang R."/>
            <person name="Briner A.E."/>
            <person name="Felis G.E."/>
            <person name="de Vos W.M."/>
            <person name="Barrangou R."/>
            <person name="Klaenhammer T.R."/>
            <person name="Caufield P.W."/>
            <person name="Cui Y."/>
            <person name="Zhang H."/>
            <person name="O'Toole P.W."/>
        </authorList>
    </citation>
    <scope>NUCLEOTIDE SEQUENCE [LARGE SCALE GENOMIC DNA]</scope>
    <source>
        <strain evidence="2 3">DSM 16041</strain>
    </source>
</reference>
<dbReference type="InterPro" id="IPR024529">
    <property type="entry name" value="ECF_trnsprt_substrate-spec"/>
</dbReference>
<proteinExistence type="predicted"/>
<keyword evidence="3" id="KW-1185">Reference proteome</keyword>
<accession>A0ABR5NXK8</accession>
<evidence type="ECO:0000313" key="3">
    <source>
        <dbReference type="Proteomes" id="UP000051883"/>
    </source>
</evidence>
<name>A0ABR5NXK8_9LACO</name>
<keyword evidence="1" id="KW-0472">Membrane</keyword>
<feature type="transmembrane region" description="Helical" evidence="1">
    <location>
        <begin position="116"/>
        <end position="139"/>
    </location>
</feature>
<comment type="caution">
    <text evidence="2">The sequence shown here is derived from an EMBL/GenBank/DDBJ whole genome shotgun (WGS) entry which is preliminary data.</text>
</comment>
<feature type="transmembrane region" description="Helical" evidence="1">
    <location>
        <begin position="49"/>
        <end position="70"/>
    </location>
</feature>
<keyword evidence="1" id="KW-1133">Transmembrane helix</keyword>
<evidence type="ECO:0000256" key="1">
    <source>
        <dbReference type="SAM" id="Phobius"/>
    </source>
</evidence>
<evidence type="ECO:0000313" key="2">
    <source>
        <dbReference type="EMBL" id="KRK56335.1"/>
    </source>
</evidence>
<evidence type="ECO:0008006" key="4">
    <source>
        <dbReference type="Google" id="ProtNLM"/>
    </source>
</evidence>
<protein>
    <recommendedName>
        <fullName evidence="4">Folate family ECF transporter S component</fullName>
    </recommendedName>
</protein>
<feature type="transmembrane region" description="Helical" evidence="1">
    <location>
        <begin position="160"/>
        <end position="178"/>
    </location>
</feature>
<dbReference type="Gene3D" id="1.10.1760.20">
    <property type="match status" value="1"/>
</dbReference>
<dbReference type="Pfam" id="PF12822">
    <property type="entry name" value="ECF_trnsprt"/>
    <property type="match status" value="1"/>
</dbReference>
<gene>
    <name evidence="2" type="ORF">FC31_GL001359</name>
</gene>
<dbReference type="Proteomes" id="UP000051883">
    <property type="component" value="Unassembled WGS sequence"/>
</dbReference>
<feature type="transmembrane region" description="Helical" evidence="1">
    <location>
        <begin position="82"/>
        <end position="104"/>
    </location>
</feature>
<organism evidence="2 3">
    <name type="scientific">Limosilactobacillus antri DSM 16041</name>
    <dbReference type="NCBI Taxonomy" id="525309"/>
    <lineage>
        <taxon>Bacteria</taxon>
        <taxon>Bacillati</taxon>
        <taxon>Bacillota</taxon>
        <taxon>Bacilli</taxon>
        <taxon>Lactobacillales</taxon>
        <taxon>Lactobacillaceae</taxon>
        <taxon>Limosilactobacillus</taxon>
    </lineage>
</organism>
<sequence>MLMMSILSFSGPRLTTRHLTLAALLVALRIILGKLSIGDPAVLKFSFGFIATALIGYYLGPWIGGLAMVVNDLISNTILNTGSMFFPGFTFSAFLSGVIAGLFLYNQRVSWQRVFIYEFIQILVTNVFFTTLWVYLMSLSSSSTGRAFTALLAIRVPKEIISWPLEAIIVLLILRQLSRLNLNLNR</sequence>
<keyword evidence="1" id="KW-0812">Transmembrane</keyword>
<dbReference type="EMBL" id="AZDK01000035">
    <property type="protein sequence ID" value="KRK56335.1"/>
    <property type="molecule type" value="Genomic_DNA"/>
</dbReference>
<dbReference type="NCBIfam" id="TIGR04518">
    <property type="entry name" value="ECF_S_folT_fam"/>
    <property type="match status" value="1"/>
</dbReference>